<organism evidence="8 9">
    <name type="scientific">Mikania micrantha</name>
    <name type="common">bitter vine</name>
    <dbReference type="NCBI Taxonomy" id="192012"/>
    <lineage>
        <taxon>Eukaryota</taxon>
        <taxon>Viridiplantae</taxon>
        <taxon>Streptophyta</taxon>
        <taxon>Embryophyta</taxon>
        <taxon>Tracheophyta</taxon>
        <taxon>Spermatophyta</taxon>
        <taxon>Magnoliopsida</taxon>
        <taxon>eudicotyledons</taxon>
        <taxon>Gunneridae</taxon>
        <taxon>Pentapetalae</taxon>
        <taxon>asterids</taxon>
        <taxon>campanulids</taxon>
        <taxon>Asterales</taxon>
        <taxon>Asteraceae</taxon>
        <taxon>Asteroideae</taxon>
        <taxon>Heliantheae alliance</taxon>
        <taxon>Eupatorieae</taxon>
        <taxon>Mikania</taxon>
    </lineage>
</organism>
<evidence type="ECO:0000256" key="2">
    <source>
        <dbReference type="ARBA" id="ARBA00012483"/>
    </source>
</evidence>
<dbReference type="InterPro" id="IPR001841">
    <property type="entry name" value="Znf_RING"/>
</dbReference>
<dbReference type="GO" id="GO:0008270">
    <property type="term" value="F:zinc ion binding"/>
    <property type="evidence" value="ECO:0007669"/>
    <property type="project" value="UniProtKB-KW"/>
</dbReference>
<protein>
    <recommendedName>
        <fullName evidence="2">RING-type E3 ubiquitin transferase</fullName>
        <ecNumber evidence="2">2.3.2.27</ecNumber>
    </recommendedName>
</protein>
<dbReference type="AlphaFoldDB" id="A0A5N6PPR8"/>
<dbReference type="Pfam" id="PF13639">
    <property type="entry name" value="zf-RING_2"/>
    <property type="match status" value="1"/>
</dbReference>
<dbReference type="PROSITE" id="PS50089">
    <property type="entry name" value="ZF_RING_2"/>
    <property type="match status" value="1"/>
</dbReference>
<dbReference type="Gene3D" id="3.30.40.10">
    <property type="entry name" value="Zinc/RING finger domain, C3HC4 (zinc finger)"/>
    <property type="match status" value="1"/>
</dbReference>
<evidence type="ECO:0000313" key="8">
    <source>
        <dbReference type="EMBL" id="KAD6795157.1"/>
    </source>
</evidence>
<evidence type="ECO:0000259" key="7">
    <source>
        <dbReference type="PROSITE" id="PS50089"/>
    </source>
</evidence>
<dbReference type="EMBL" id="SZYD01000003">
    <property type="protein sequence ID" value="KAD6795157.1"/>
    <property type="molecule type" value="Genomic_DNA"/>
</dbReference>
<gene>
    <name evidence="8" type="ORF">E3N88_06053</name>
</gene>
<comment type="caution">
    <text evidence="8">The sequence shown here is derived from an EMBL/GenBank/DDBJ whole genome shotgun (WGS) entry which is preliminary data.</text>
</comment>
<feature type="domain" description="RING-type" evidence="7">
    <location>
        <begin position="54"/>
        <end position="93"/>
    </location>
</feature>
<evidence type="ECO:0000256" key="3">
    <source>
        <dbReference type="ARBA" id="ARBA00022723"/>
    </source>
</evidence>
<evidence type="ECO:0000256" key="1">
    <source>
        <dbReference type="ARBA" id="ARBA00000900"/>
    </source>
</evidence>
<dbReference type="SMART" id="SM00184">
    <property type="entry name" value="RING"/>
    <property type="match status" value="1"/>
</dbReference>
<dbReference type="InterPro" id="IPR013083">
    <property type="entry name" value="Znf_RING/FYVE/PHD"/>
</dbReference>
<keyword evidence="9" id="KW-1185">Reference proteome</keyword>
<evidence type="ECO:0000256" key="5">
    <source>
        <dbReference type="ARBA" id="ARBA00022833"/>
    </source>
</evidence>
<keyword evidence="4 6" id="KW-0863">Zinc-finger</keyword>
<dbReference type="Proteomes" id="UP000326396">
    <property type="component" value="Linkage Group LG11"/>
</dbReference>
<proteinExistence type="predicted"/>
<dbReference type="PANTHER" id="PTHR15710">
    <property type="entry name" value="E3 UBIQUITIN-PROTEIN LIGASE PRAJA"/>
    <property type="match status" value="1"/>
</dbReference>
<evidence type="ECO:0000313" key="9">
    <source>
        <dbReference type="Proteomes" id="UP000326396"/>
    </source>
</evidence>
<name>A0A5N6PPR8_9ASTR</name>
<keyword evidence="3" id="KW-0479">Metal-binding</keyword>
<dbReference type="EC" id="2.3.2.27" evidence="2"/>
<accession>A0A5N6PPR8</accession>
<dbReference type="PANTHER" id="PTHR15710:SF74">
    <property type="entry name" value="RING-TYPE E3 UBIQUITIN TRANSFERASE-RELATED"/>
    <property type="match status" value="1"/>
</dbReference>
<dbReference type="GO" id="GO:0061630">
    <property type="term" value="F:ubiquitin protein ligase activity"/>
    <property type="evidence" value="ECO:0007669"/>
    <property type="project" value="UniProtKB-EC"/>
</dbReference>
<keyword evidence="5" id="KW-0862">Zinc</keyword>
<sequence length="113" mass="12468">MADIFDLDEALTMDDYISFSNVSVNTQDPELLSPEEARDEVSGMPTVAPALGVCTVCLESLYSSCKQAPCGHLYHADCITQWLLFRNSCPICRSKVLGHREKVPVSPPAMKFD</sequence>
<evidence type="ECO:0000256" key="4">
    <source>
        <dbReference type="ARBA" id="ARBA00022771"/>
    </source>
</evidence>
<evidence type="ECO:0000256" key="6">
    <source>
        <dbReference type="PROSITE-ProRule" id="PRU00175"/>
    </source>
</evidence>
<dbReference type="OrthoDB" id="941227at2759"/>
<reference evidence="8 9" key="1">
    <citation type="submission" date="2019-05" db="EMBL/GenBank/DDBJ databases">
        <title>Mikania micrantha, genome provides insights into the molecular mechanism of rapid growth.</title>
        <authorList>
            <person name="Liu B."/>
        </authorList>
    </citation>
    <scope>NUCLEOTIDE SEQUENCE [LARGE SCALE GENOMIC DNA]</scope>
    <source>
        <strain evidence="8">NLD-2019</strain>
        <tissue evidence="8">Leaf</tissue>
    </source>
</reference>
<dbReference type="SUPFAM" id="SSF57850">
    <property type="entry name" value="RING/U-box"/>
    <property type="match status" value="1"/>
</dbReference>
<comment type="catalytic activity">
    <reaction evidence="1">
        <text>S-ubiquitinyl-[E2 ubiquitin-conjugating enzyme]-L-cysteine + [acceptor protein]-L-lysine = [E2 ubiquitin-conjugating enzyme]-L-cysteine + N(6)-ubiquitinyl-[acceptor protein]-L-lysine.</text>
        <dbReference type="EC" id="2.3.2.27"/>
    </reaction>
</comment>